<dbReference type="CDD" id="cd00130">
    <property type="entry name" value="PAS"/>
    <property type="match status" value="1"/>
</dbReference>
<dbReference type="PROSITE" id="PS50113">
    <property type="entry name" value="PAC"/>
    <property type="match status" value="1"/>
</dbReference>
<dbReference type="InterPro" id="IPR035965">
    <property type="entry name" value="PAS-like_dom_sf"/>
</dbReference>
<dbReference type="PROSITE" id="PS50883">
    <property type="entry name" value="EAL"/>
    <property type="match status" value="1"/>
</dbReference>
<dbReference type="Pfam" id="PF08448">
    <property type="entry name" value="PAS_4"/>
    <property type="match status" value="1"/>
</dbReference>
<dbReference type="Gene3D" id="3.30.70.270">
    <property type="match status" value="1"/>
</dbReference>
<evidence type="ECO:0000313" key="6">
    <source>
        <dbReference type="Proteomes" id="UP000310458"/>
    </source>
</evidence>
<feature type="domain" description="EAL" evidence="3">
    <location>
        <begin position="342"/>
        <end position="599"/>
    </location>
</feature>
<dbReference type="InterPro" id="IPR029787">
    <property type="entry name" value="Nucleotide_cyclase"/>
</dbReference>
<dbReference type="Pfam" id="PF00990">
    <property type="entry name" value="GGDEF"/>
    <property type="match status" value="1"/>
</dbReference>
<name>A0A5R9B710_9MICC</name>
<evidence type="ECO:0000259" key="3">
    <source>
        <dbReference type="PROSITE" id="PS50883"/>
    </source>
</evidence>
<dbReference type="FunFam" id="3.30.70.270:FF:000001">
    <property type="entry name" value="Diguanylate cyclase domain protein"/>
    <property type="match status" value="1"/>
</dbReference>
<dbReference type="InterPro" id="IPR043128">
    <property type="entry name" value="Rev_trsase/Diguanyl_cyclase"/>
</dbReference>
<accession>A0A5R9B710</accession>
<sequence>PGPCSKAEDSDYNYTLDCEEPENYTVASVRDITPLRKAQAQQEEAERLFALGIDHSPIGIVLTDTEARLTRVNPAAMALLDRPPSQLLGHRLTDFIHPPSADESTLFEQAVSGDKVHLCNERRYLRPNGEVLYVEQVVVLLRDSDGAPSTFYVHLQDITARKRAEQELEHLAMHDPLTGLANRRLLVEYLDRFLARAGRAGSQVAVLFIDLDHFKIVNDARGHTAGDAMLVELSQRLRQLTRYSDVLARFGGDEFVLLCEDMESETAHQLAARISAAMDDPFLIDGEEIFSKVSIGIALSDTDDTAESLIRKSDTAMYAVKDHHRRNAVEFDELMQQKVSERMDTESQLRAAMQRDELRLRFQPIISLDTGRPAGFEALVRWQHPERGLLSPADFLPVAHASGLIVDIDLWVLEHAMRQLREWEMNHPTLRRPTVAVNLSTRHLNDRSFITHTQELLAQTGIDADQLHFEITEVEEIADLDLAIEHMNEAAELGVCFGIDDFGAGHSSLRYLHRLPVQTLKLDKSFVQGLGTPDSRSDQIIGAVINLAHALGIEVIGEGVEEKPQLDELQGLGCDKAQGFLWSKPMDPSEGPKWLEKNCGS</sequence>
<dbReference type="Pfam" id="PF00563">
    <property type="entry name" value="EAL"/>
    <property type="match status" value="1"/>
</dbReference>
<organism evidence="5 6">
    <name type="scientific">Nesterenkonia salmonea</name>
    <dbReference type="NCBI Taxonomy" id="1804987"/>
    <lineage>
        <taxon>Bacteria</taxon>
        <taxon>Bacillati</taxon>
        <taxon>Actinomycetota</taxon>
        <taxon>Actinomycetes</taxon>
        <taxon>Micrococcales</taxon>
        <taxon>Micrococcaceae</taxon>
        <taxon>Nesterenkonia</taxon>
    </lineage>
</organism>
<evidence type="ECO:0000259" key="1">
    <source>
        <dbReference type="PROSITE" id="PS50112"/>
    </source>
</evidence>
<dbReference type="PROSITE" id="PS50112">
    <property type="entry name" value="PAS"/>
    <property type="match status" value="1"/>
</dbReference>
<evidence type="ECO:0000259" key="2">
    <source>
        <dbReference type="PROSITE" id="PS50113"/>
    </source>
</evidence>
<gene>
    <name evidence="5" type="ORF">FEF26_14710</name>
</gene>
<evidence type="ECO:0000313" key="5">
    <source>
        <dbReference type="EMBL" id="TLP92596.1"/>
    </source>
</evidence>
<feature type="domain" description="PAC" evidence="2">
    <location>
        <begin position="118"/>
        <end position="170"/>
    </location>
</feature>
<dbReference type="InterPro" id="IPR052155">
    <property type="entry name" value="Biofilm_reg_signaling"/>
</dbReference>
<dbReference type="SUPFAM" id="SSF55785">
    <property type="entry name" value="PYP-like sensor domain (PAS domain)"/>
    <property type="match status" value="1"/>
</dbReference>
<dbReference type="CDD" id="cd01949">
    <property type="entry name" value="GGDEF"/>
    <property type="match status" value="1"/>
</dbReference>
<feature type="domain" description="PAS" evidence="1">
    <location>
        <begin position="45"/>
        <end position="98"/>
    </location>
</feature>
<comment type="caution">
    <text evidence="5">The sequence shown here is derived from an EMBL/GenBank/DDBJ whole genome shotgun (WGS) entry which is preliminary data.</text>
</comment>
<dbReference type="InterPro" id="IPR035919">
    <property type="entry name" value="EAL_sf"/>
</dbReference>
<feature type="non-terminal residue" evidence="5">
    <location>
        <position position="1"/>
    </location>
</feature>
<evidence type="ECO:0000259" key="4">
    <source>
        <dbReference type="PROSITE" id="PS50887"/>
    </source>
</evidence>
<dbReference type="SMART" id="SM00267">
    <property type="entry name" value="GGDEF"/>
    <property type="match status" value="1"/>
</dbReference>
<dbReference type="OrthoDB" id="23692at2"/>
<dbReference type="InterPro" id="IPR000014">
    <property type="entry name" value="PAS"/>
</dbReference>
<dbReference type="InterPro" id="IPR000160">
    <property type="entry name" value="GGDEF_dom"/>
</dbReference>
<dbReference type="NCBIfam" id="TIGR00229">
    <property type="entry name" value="sensory_box"/>
    <property type="match status" value="1"/>
</dbReference>
<proteinExistence type="predicted"/>
<dbReference type="PANTHER" id="PTHR44757">
    <property type="entry name" value="DIGUANYLATE CYCLASE DGCP"/>
    <property type="match status" value="1"/>
</dbReference>
<dbReference type="Gene3D" id="3.20.20.450">
    <property type="entry name" value="EAL domain"/>
    <property type="match status" value="1"/>
</dbReference>
<dbReference type="RefSeq" id="WP_138254289.1">
    <property type="nucleotide sequence ID" value="NZ_VAVZ01000063.1"/>
</dbReference>
<dbReference type="SMART" id="SM00091">
    <property type="entry name" value="PAS"/>
    <property type="match status" value="1"/>
</dbReference>
<dbReference type="PANTHER" id="PTHR44757:SF2">
    <property type="entry name" value="BIOFILM ARCHITECTURE MAINTENANCE PROTEIN MBAA"/>
    <property type="match status" value="1"/>
</dbReference>
<dbReference type="Gene3D" id="3.30.450.20">
    <property type="entry name" value="PAS domain"/>
    <property type="match status" value="1"/>
</dbReference>
<dbReference type="InterPro" id="IPR001633">
    <property type="entry name" value="EAL_dom"/>
</dbReference>
<dbReference type="InterPro" id="IPR013656">
    <property type="entry name" value="PAS_4"/>
</dbReference>
<dbReference type="InterPro" id="IPR000700">
    <property type="entry name" value="PAS-assoc_C"/>
</dbReference>
<reference evidence="5 6" key="1">
    <citation type="submission" date="2019-05" db="EMBL/GenBank/DDBJ databases">
        <title>Nesterenkonia sp. GY074 isolated from the Southern Atlantic Ocean.</title>
        <authorList>
            <person name="Zhang G."/>
        </authorList>
    </citation>
    <scope>NUCLEOTIDE SEQUENCE [LARGE SCALE GENOMIC DNA]</scope>
    <source>
        <strain evidence="5 6">GY074</strain>
    </source>
</reference>
<dbReference type="NCBIfam" id="TIGR00254">
    <property type="entry name" value="GGDEF"/>
    <property type="match status" value="1"/>
</dbReference>
<protein>
    <submittedName>
        <fullName evidence="5">EAL domain-containing protein</fullName>
    </submittedName>
</protein>
<dbReference type="CDD" id="cd01948">
    <property type="entry name" value="EAL"/>
    <property type="match status" value="1"/>
</dbReference>
<dbReference type="Proteomes" id="UP000310458">
    <property type="component" value="Unassembled WGS sequence"/>
</dbReference>
<dbReference type="PROSITE" id="PS50887">
    <property type="entry name" value="GGDEF"/>
    <property type="match status" value="1"/>
</dbReference>
<dbReference type="SUPFAM" id="SSF55073">
    <property type="entry name" value="Nucleotide cyclase"/>
    <property type="match status" value="1"/>
</dbReference>
<dbReference type="AlphaFoldDB" id="A0A5R9B710"/>
<feature type="domain" description="GGDEF" evidence="4">
    <location>
        <begin position="202"/>
        <end position="334"/>
    </location>
</feature>
<keyword evidence="6" id="KW-1185">Reference proteome</keyword>
<dbReference type="EMBL" id="VAVZ01000063">
    <property type="protein sequence ID" value="TLP92596.1"/>
    <property type="molecule type" value="Genomic_DNA"/>
</dbReference>
<dbReference type="SMART" id="SM00052">
    <property type="entry name" value="EAL"/>
    <property type="match status" value="1"/>
</dbReference>
<dbReference type="SUPFAM" id="SSF141868">
    <property type="entry name" value="EAL domain-like"/>
    <property type="match status" value="1"/>
</dbReference>